<protein>
    <submittedName>
        <fullName evidence="1">E3 ubiquitin-protein ligase SINAT3</fullName>
    </submittedName>
</protein>
<evidence type="ECO:0000313" key="2">
    <source>
        <dbReference type="Proteomes" id="UP001060215"/>
    </source>
</evidence>
<accession>A0ACC0FFA6</accession>
<dbReference type="EMBL" id="CM045772">
    <property type="protein sequence ID" value="KAI7986701.1"/>
    <property type="molecule type" value="Genomic_DNA"/>
</dbReference>
<comment type="caution">
    <text evidence="1">The sequence shown here is derived from an EMBL/GenBank/DDBJ whole genome shotgun (WGS) entry which is preliminary data.</text>
</comment>
<sequence>MCFRVNSLFVDIFYEYGIGMDEDEIHHHRHPQFSSSKLHNNVVSSTIHLTTSVHELLECPVCTNSMYPPIYQIGYLEATPMIYSIQACDLLGWVSIIL</sequence>
<dbReference type="Proteomes" id="UP001060215">
    <property type="component" value="Chromosome 15"/>
</dbReference>
<gene>
    <name evidence="1" type="ORF">LOK49_LG14G00295</name>
</gene>
<proteinExistence type="predicted"/>
<evidence type="ECO:0000313" key="1">
    <source>
        <dbReference type="EMBL" id="KAI7986701.1"/>
    </source>
</evidence>
<name>A0ACC0FFA6_9ERIC</name>
<keyword evidence="2" id="KW-1185">Reference proteome</keyword>
<organism evidence="1 2">
    <name type="scientific">Camellia lanceoleosa</name>
    <dbReference type="NCBI Taxonomy" id="1840588"/>
    <lineage>
        <taxon>Eukaryota</taxon>
        <taxon>Viridiplantae</taxon>
        <taxon>Streptophyta</taxon>
        <taxon>Embryophyta</taxon>
        <taxon>Tracheophyta</taxon>
        <taxon>Spermatophyta</taxon>
        <taxon>Magnoliopsida</taxon>
        <taxon>eudicotyledons</taxon>
        <taxon>Gunneridae</taxon>
        <taxon>Pentapetalae</taxon>
        <taxon>asterids</taxon>
        <taxon>Ericales</taxon>
        <taxon>Theaceae</taxon>
        <taxon>Camellia</taxon>
    </lineage>
</organism>
<reference evidence="1 2" key="1">
    <citation type="journal article" date="2022" name="Plant J.">
        <title>Chromosome-level genome of Camellia lanceoleosa provides a valuable resource for understanding genome evolution and self-incompatibility.</title>
        <authorList>
            <person name="Gong W."/>
            <person name="Xiao S."/>
            <person name="Wang L."/>
            <person name="Liao Z."/>
            <person name="Chang Y."/>
            <person name="Mo W."/>
            <person name="Hu G."/>
            <person name="Li W."/>
            <person name="Zhao G."/>
            <person name="Zhu H."/>
            <person name="Hu X."/>
            <person name="Ji K."/>
            <person name="Xiang X."/>
            <person name="Song Q."/>
            <person name="Yuan D."/>
            <person name="Jin S."/>
            <person name="Zhang L."/>
        </authorList>
    </citation>
    <scope>NUCLEOTIDE SEQUENCE [LARGE SCALE GENOMIC DNA]</scope>
    <source>
        <strain evidence="1">SQ_2022a</strain>
    </source>
</reference>